<dbReference type="Gene3D" id="3.40.50.11260">
    <property type="match status" value="1"/>
</dbReference>
<dbReference type="EMBL" id="KB932204">
    <property type="protein sequence ID" value="KCV70323.1"/>
    <property type="molecule type" value="Genomic_DNA"/>
</dbReference>
<keyword evidence="11" id="KW-1185">Reference proteome</keyword>
<dbReference type="NCBIfam" id="NF003555">
    <property type="entry name" value="PRK05218.1"/>
    <property type="match status" value="1"/>
</dbReference>
<dbReference type="InterPro" id="IPR020568">
    <property type="entry name" value="Ribosomal_Su5_D2-typ_SF"/>
</dbReference>
<keyword evidence="6" id="KW-0346">Stress response</keyword>
<feature type="binding site" evidence="8">
    <location>
        <begin position="199"/>
        <end position="204"/>
    </location>
    <ligand>
        <name>ATP</name>
        <dbReference type="ChEBI" id="CHEBI:30616"/>
    </ligand>
</feature>
<evidence type="ECO:0000256" key="6">
    <source>
        <dbReference type="ARBA" id="ARBA00023016"/>
    </source>
</evidence>
<dbReference type="SUPFAM" id="SSF54211">
    <property type="entry name" value="Ribosomal protein S5 domain 2-like"/>
    <property type="match status" value="1"/>
</dbReference>
<sequence>MLGRTLPMARFASARAAAGRAVALRASAIHSPAALAADADRRQNHTAQAAPLVASRFPLARAFSTEATPAAETAKPASTVRRQFQAETAKLLDIVANSLYSEKEVFVREIISNASDALEKLRHMQLTDASLGGEGPLSIAITTDEEANTITFTDNGIGMTEEEMINNLGTIARSGSKAFIEDLKKTGGSANASDSIIGQFGVGFYSTFMVGNQVEVISRSVTDPNGKGYGWISSGTGEYEMYDAPDAQPGTKIIIHLKDSCREFSRPKRISDVIDKYSSFISFPIMLNNAQINNLKPLWMHSKEEITPEALKNFYRFTSGMSDDPIMSLHYSADAPLTLRTLLFVPSHNVQRFQKRIDHTVSLYTRKVLIQANCRHLLPEWLRFVTGVVDSEDIPLNLSREMLQDSALIAKIRRHLTGRILRWFSDEARNNPDSYLEFYEQFGIFLKEGAATDREFTDRVMKLLRFNSSYCMERYRERAASYERRRQKHEDETGNMLLDEEFTAAPVASLDEYIARMKPGQNKIYYLVTPTRQLAEQSVYYEPFKQHGLEVLFLHEAVDEYVMNNLRSYEGKEFVNIESPDVDIKATVSEEEAKEAEKNVLDSDAVCFWFLQTLGNELVQSVNVSNRLVSYPAMIVGSESGAMRSMMQMLHNSMGEDLPIPPQRLEINPNHPIVRNIIKLRDSGNTAIARMAARQMFDNARMAAGVIDDPRAILPNLNRVLEFAILGAADSKSNADRLTALLEKTEFADNYRDPNNQFSELDNSYSEWVTQTSNESVNNVEKKDN</sequence>
<dbReference type="HAMAP" id="MF_00505">
    <property type="entry name" value="HSP90"/>
    <property type="match status" value="1"/>
</dbReference>
<evidence type="ECO:0000256" key="3">
    <source>
        <dbReference type="ARBA" id="ARBA00022490"/>
    </source>
</evidence>
<evidence type="ECO:0000313" key="10">
    <source>
        <dbReference type="EMBL" id="KCV70323.1"/>
    </source>
</evidence>
<dbReference type="Gene3D" id="3.30.565.10">
    <property type="entry name" value="Histidine kinase-like ATPase, C-terminal domain"/>
    <property type="match status" value="1"/>
</dbReference>
<dbReference type="Pfam" id="PF00183">
    <property type="entry name" value="HSP90"/>
    <property type="match status" value="2"/>
</dbReference>
<dbReference type="OMA" id="DHTQQNE"/>
<feature type="domain" description="Histidine kinase/HSP90-like ATPase" evidence="9">
    <location>
        <begin position="102"/>
        <end position="261"/>
    </location>
</feature>
<reference evidence="10" key="1">
    <citation type="submission" date="2013-04" db="EMBL/GenBank/DDBJ databases">
        <title>The Genome Sequence of Fonticula alba ATCC 38817.</title>
        <authorList>
            <consortium name="The Broad Institute Genomics Platform"/>
            <person name="Russ C."/>
            <person name="Cuomo C."/>
            <person name="Burger G."/>
            <person name="Gray M.W."/>
            <person name="Holland P.W.H."/>
            <person name="King N."/>
            <person name="Lang F.B.F."/>
            <person name="Roger A.J."/>
            <person name="Ruiz-Trillo I."/>
            <person name="Brown M."/>
            <person name="Walker B."/>
            <person name="Young S."/>
            <person name="Zeng Q."/>
            <person name="Gargeya S."/>
            <person name="Fitzgerald M."/>
            <person name="Haas B."/>
            <person name="Abouelleil A."/>
            <person name="Allen A.W."/>
            <person name="Alvarado L."/>
            <person name="Arachchi H.M."/>
            <person name="Berlin A.M."/>
            <person name="Chapman S.B."/>
            <person name="Gainer-Dewar J."/>
            <person name="Goldberg J."/>
            <person name="Griggs A."/>
            <person name="Gujja S."/>
            <person name="Hansen M."/>
            <person name="Howarth C."/>
            <person name="Imamovic A."/>
            <person name="Ireland A."/>
            <person name="Larimer J."/>
            <person name="McCowan C."/>
            <person name="Murphy C."/>
            <person name="Pearson M."/>
            <person name="Poon T.W."/>
            <person name="Priest M."/>
            <person name="Roberts A."/>
            <person name="Saif S."/>
            <person name="Shea T."/>
            <person name="Sisk P."/>
            <person name="Sykes S."/>
            <person name="Wortman J."/>
            <person name="Nusbaum C."/>
            <person name="Birren B."/>
        </authorList>
    </citation>
    <scope>NUCLEOTIDE SEQUENCE [LARGE SCALE GENOMIC DNA]</scope>
    <source>
        <strain evidence="10">ATCC 38817</strain>
    </source>
</reference>
<dbReference type="PANTHER" id="PTHR11528">
    <property type="entry name" value="HEAT SHOCK PROTEIN 90 FAMILY MEMBER"/>
    <property type="match status" value="1"/>
</dbReference>
<dbReference type="PIRSF" id="PIRSF002583">
    <property type="entry name" value="Hsp90"/>
    <property type="match status" value="1"/>
</dbReference>
<dbReference type="AlphaFoldDB" id="A0A058Z8R5"/>
<name>A0A058Z8R5_FONAL</name>
<evidence type="ECO:0000256" key="7">
    <source>
        <dbReference type="ARBA" id="ARBA00023186"/>
    </source>
</evidence>
<feature type="binding site" evidence="8">
    <location>
        <position position="400"/>
    </location>
    <ligand>
        <name>ATP</name>
        <dbReference type="ChEBI" id="CHEBI:30616"/>
    </ligand>
</feature>
<feature type="binding site" evidence="8">
    <location>
        <position position="109"/>
    </location>
    <ligand>
        <name>ATP</name>
        <dbReference type="ChEBI" id="CHEBI:30616"/>
    </ligand>
</feature>
<dbReference type="PRINTS" id="PR00775">
    <property type="entry name" value="HEATSHOCK90"/>
</dbReference>
<dbReference type="FunFam" id="3.30.565.10:FF:000009">
    <property type="entry name" value="Molecular chaperone HtpG"/>
    <property type="match status" value="1"/>
</dbReference>
<evidence type="ECO:0000259" key="9">
    <source>
        <dbReference type="SMART" id="SM00387"/>
    </source>
</evidence>
<protein>
    <recommendedName>
        <fullName evidence="9">Histidine kinase/HSP90-like ATPase domain-containing protein</fullName>
    </recommendedName>
</protein>
<proteinExistence type="inferred from homology"/>
<evidence type="ECO:0000256" key="5">
    <source>
        <dbReference type="ARBA" id="ARBA00022840"/>
    </source>
</evidence>
<keyword evidence="3" id="KW-0963">Cytoplasm</keyword>
<feature type="binding site" evidence="8">
    <location>
        <begin position="174"/>
        <end position="175"/>
    </location>
    <ligand>
        <name>ATP</name>
        <dbReference type="ChEBI" id="CHEBI:30616"/>
    </ligand>
</feature>
<dbReference type="InterPro" id="IPR036890">
    <property type="entry name" value="HATPase_C_sf"/>
</dbReference>
<dbReference type="GO" id="GO:0016887">
    <property type="term" value="F:ATP hydrolysis activity"/>
    <property type="evidence" value="ECO:0007669"/>
    <property type="project" value="InterPro"/>
</dbReference>
<dbReference type="Pfam" id="PF13589">
    <property type="entry name" value="HATPase_c_3"/>
    <property type="match status" value="1"/>
</dbReference>
<keyword evidence="5 8" id="KW-0067">ATP-binding</keyword>
<dbReference type="OrthoDB" id="28737at2759"/>
<dbReference type="GO" id="GO:0051082">
    <property type="term" value="F:unfolded protein binding"/>
    <property type="evidence" value="ECO:0007669"/>
    <property type="project" value="InterPro"/>
</dbReference>
<gene>
    <name evidence="10" type="ORF">H696_02652</name>
</gene>
<dbReference type="Proteomes" id="UP000030693">
    <property type="component" value="Unassembled WGS sequence"/>
</dbReference>
<organism evidence="10">
    <name type="scientific">Fonticula alba</name>
    <name type="common">Slime mold</name>
    <dbReference type="NCBI Taxonomy" id="691883"/>
    <lineage>
        <taxon>Eukaryota</taxon>
        <taxon>Rotosphaerida</taxon>
        <taxon>Fonticulaceae</taxon>
        <taxon>Fonticula</taxon>
    </lineage>
</organism>
<comment type="subcellular location">
    <subcellularLocation>
        <location evidence="1">Cytoplasm</location>
    </subcellularLocation>
</comment>
<dbReference type="Gene3D" id="3.30.230.80">
    <property type="match status" value="1"/>
</dbReference>
<dbReference type="GO" id="GO:0005524">
    <property type="term" value="F:ATP binding"/>
    <property type="evidence" value="ECO:0007669"/>
    <property type="project" value="UniProtKB-KW"/>
</dbReference>
<comment type="similarity">
    <text evidence="2">Belongs to the heat shock protein 90 family.</text>
</comment>
<feature type="binding site" evidence="8">
    <location>
        <position position="167"/>
    </location>
    <ligand>
        <name>ATP</name>
        <dbReference type="ChEBI" id="CHEBI:30616"/>
    </ligand>
</feature>
<feature type="binding site" evidence="8">
    <location>
        <position position="159"/>
    </location>
    <ligand>
        <name>ATP</name>
        <dbReference type="ChEBI" id="CHEBI:30616"/>
    </ligand>
</feature>
<evidence type="ECO:0000256" key="1">
    <source>
        <dbReference type="ARBA" id="ARBA00004496"/>
    </source>
</evidence>
<dbReference type="SUPFAM" id="SSF55874">
    <property type="entry name" value="ATPase domain of HSP90 chaperone/DNA topoisomerase II/histidine kinase"/>
    <property type="match status" value="1"/>
</dbReference>
<dbReference type="CDD" id="cd16927">
    <property type="entry name" value="HATPase_Hsp90-like"/>
    <property type="match status" value="1"/>
</dbReference>
<dbReference type="eggNOG" id="KOG0019">
    <property type="taxonomic scope" value="Eukaryota"/>
</dbReference>
<dbReference type="SUPFAM" id="SSF110942">
    <property type="entry name" value="HSP90 C-terminal domain"/>
    <property type="match status" value="1"/>
</dbReference>
<evidence type="ECO:0000256" key="4">
    <source>
        <dbReference type="ARBA" id="ARBA00022741"/>
    </source>
</evidence>
<dbReference type="SMART" id="SM00387">
    <property type="entry name" value="HATPase_c"/>
    <property type="match status" value="1"/>
</dbReference>
<dbReference type="InterPro" id="IPR020575">
    <property type="entry name" value="Hsp90_N"/>
</dbReference>
<keyword evidence="7" id="KW-0143">Chaperone</keyword>
<dbReference type="GO" id="GO:0140662">
    <property type="term" value="F:ATP-dependent protein folding chaperone"/>
    <property type="evidence" value="ECO:0007669"/>
    <property type="project" value="InterPro"/>
</dbReference>
<feature type="binding site" evidence="8">
    <location>
        <position position="251"/>
    </location>
    <ligand>
        <name>ATP</name>
        <dbReference type="ChEBI" id="CHEBI:30616"/>
    </ligand>
</feature>
<dbReference type="InterPro" id="IPR001404">
    <property type="entry name" value="Hsp90_fam"/>
</dbReference>
<keyword evidence="4 8" id="KW-0547">Nucleotide-binding</keyword>
<dbReference type="Gene3D" id="1.20.120.790">
    <property type="entry name" value="Heat shock protein 90, C-terminal domain"/>
    <property type="match status" value="1"/>
</dbReference>
<dbReference type="FunFam" id="3.30.230.80:FF:000004">
    <property type="entry name" value="Heat shock protein 75 kDa"/>
    <property type="match status" value="1"/>
</dbReference>
<evidence type="ECO:0000313" key="11">
    <source>
        <dbReference type="Proteomes" id="UP000030693"/>
    </source>
</evidence>
<dbReference type="InterPro" id="IPR003594">
    <property type="entry name" value="HATPase_dom"/>
</dbReference>
<accession>A0A058Z8R5</accession>
<evidence type="ECO:0000256" key="2">
    <source>
        <dbReference type="ARBA" id="ARBA00008239"/>
    </source>
</evidence>
<dbReference type="RefSeq" id="XP_009494839.1">
    <property type="nucleotide sequence ID" value="XM_009496564.1"/>
</dbReference>
<dbReference type="GeneID" id="20527377"/>
<feature type="binding site" evidence="8">
    <location>
        <position position="113"/>
    </location>
    <ligand>
        <name>ATP</name>
        <dbReference type="ChEBI" id="CHEBI:30616"/>
    </ligand>
</feature>
<dbReference type="STRING" id="691883.A0A058Z8R5"/>
<feature type="binding site" evidence="8">
    <location>
        <position position="154"/>
    </location>
    <ligand>
        <name>ATP</name>
        <dbReference type="ChEBI" id="CHEBI:30616"/>
    </ligand>
</feature>
<evidence type="ECO:0000256" key="8">
    <source>
        <dbReference type="PIRSR" id="PIRSR002583-1"/>
    </source>
</evidence>
<dbReference type="GO" id="GO:0005737">
    <property type="term" value="C:cytoplasm"/>
    <property type="evidence" value="ECO:0007669"/>
    <property type="project" value="UniProtKB-SubCell"/>
</dbReference>
<dbReference type="InterPro" id="IPR037196">
    <property type="entry name" value="HSP90_C"/>
</dbReference>